<dbReference type="InterPro" id="IPR050235">
    <property type="entry name" value="CK1_Ser-Thr_kinase"/>
</dbReference>
<proteinExistence type="predicted"/>
<keyword evidence="3" id="KW-1185">Reference proteome</keyword>
<sequence length="195" mass="23333">NTSCRVAIQTLGGIRDLHEIYYLHRDIKPANFAVGLKDDEKDSIVYILDFGMARFFRHKNRQIVPRRDHVRFRGTARYASIASLNDMDSCRKDDIESWFYMVLEFFAGFAVPWNKCKSKKEFFAIKRSFRNKYHEYLQDCTVSKDLLKIMRYIDNMNFYSIPDYNGIRDILIGIIDRMGFRDTEPLDWSPRRHYQ</sequence>
<accession>A0AAV5U4S5</accession>
<feature type="domain" description="Protein kinase" evidence="1">
    <location>
        <begin position="1"/>
        <end position="172"/>
    </location>
</feature>
<dbReference type="GO" id="GO:0005524">
    <property type="term" value="F:ATP binding"/>
    <property type="evidence" value="ECO:0007669"/>
    <property type="project" value="InterPro"/>
</dbReference>
<evidence type="ECO:0000259" key="1">
    <source>
        <dbReference type="PROSITE" id="PS50011"/>
    </source>
</evidence>
<dbReference type="PROSITE" id="PS50011">
    <property type="entry name" value="PROTEIN_KINASE_DOM"/>
    <property type="match status" value="1"/>
</dbReference>
<reference evidence="2" key="1">
    <citation type="submission" date="2023-10" db="EMBL/GenBank/DDBJ databases">
        <title>Genome assembly of Pristionchus species.</title>
        <authorList>
            <person name="Yoshida K."/>
            <person name="Sommer R.J."/>
        </authorList>
    </citation>
    <scope>NUCLEOTIDE SEQUENCE</scope>
    <source>
        <strain evidence="2">RS0144</strain>
    </source>
</reference>
<dbReference type="Proteomes" id="UP001432027">
    <property type="component" value="Unassembled WGS sequence"/>
</dbReference>
<dbReference type="PANTHER" id="PTHR11909">
    <property type="entry name" value="CASEIN KINASE-RELATED"/>
    <property type="match status" value="1"/>
</dbReference>
<dbReference type="InterPro" id="IPR011009">
    <property type="entry name" value="Kinase-like_dom_sf"/>
</dbReference>
<organism evidence="2 3">
    <name type="scientific">Pristionchus entomophagus</name>
    <dbReference type="NCBI Taxonomy" id="358040"/>
    <lineage>
        <taxon>Eukaryota</taxon>
        <taxon>Metazoa</taxon>
        <taxon>Ecdysozoa</taxon>
        <taxon>Nematoda</taxon>
        <taxon>Chromadorea</taxon>
        <taxon>Rhabditida</taxon>
        <taxon>Rhabditina</taxon>
        <taxon>Diplogasteromorpha</taxon>
        <taxon>Diplogasteroidea</taxon>
        <taxon>Neodiplogasteridae</taxon>
        <taxon>Pristionchus</taxon>
    </lineage>
</organism>
<dbReference type="AlphaFoldDB" id="A0AAV5U4S5"/>
<dbReference type="Pfam" id="PF00069">
    <property type="entry name" value="Pkinase"/>
    <property type="match status" value="1"/>
</dbReference>
<gene>
    <name evidence="2" type="ORF">PENTCL1PPCAC_24023</name>
</gene>
<dbReference type="Gene3D" id="1.10.510.10">
    <property type="entry name" value="Transferase(Phosphotransferase) domain 1"/>
    <property type="match status" value="1"/>
</dbReference>
<dbReference type="InterPro" id="IPR000719">
    <property type="entry name" value="Prot_kinase_dom"/>
</dbReference>
<protein>
    <recommendedName>
        <fullName evidence="1">Protein kinase domain-containing protein</fullName>
    </recommendedName>
</protein>
<evidence type="ECO:0000313" key="2">
    <source>
        <dbReference type="EMBL" id="GMT01849.1"/>
    </source>
</evidence>
<dbReference type="SUPFAM" id="SSF56112">
    <property type="entry name" value="Protein kinase-like (PK-like)"/>
    <property type="match status" value="1"/>
</dbReference>
<dbReference type="GO" id="GO:0004672">
    <property type="term" value="F:protein kinase activity"/>
    <property type="evidence" value="ECO:0007669"/>
    <property type="project" value="InterPro"/>
</dbReference>
<comment type="caution">
    <text evidence="2">The sequence shown here is derived from an EMBL/GenBank/DDBJ whole genome shotgun (WGS) entry which is preliminary data.</text>
</comment>
<name>A0AAV5U4S5_9BILA</name>
<feature type="non-terminal residue" evidence="2">
    <location>
        <position position="195"/>
    </location>
</feature>
<dbReference type="EMBL" id="BTSX01000005">
    <property type="protein sequence ID" value="GMT01849.1"/>
    <property type="molecule type" value="Genomic_DNA"/>
</dbReference>
<evidence type="ECO:0000313" key="3">
    <source>
        <dbReference type="Proteomes" id="UP001432027"/>
    </source>
</evidence>
<feature type="non-terminal residue" evidence="2">
    <location>
        <position position="1"/>
    </location>
</feature>